<reference evidence="4 5" key="1">
    <citation type="submission" date="2018-09" db="EMBL/GenBank/DDBJ databases">
        <authorList>
            <person name="Li J."/>
        </authorList>
    </citation>
    <scope>NUCLEOTIDE SEQUENCE [LARGE SCALE GENOMIC DNA]</scope>
    <source>
        <strain evidence="4 5">2129</strain>
    </source>
</reference>
<evidence type="ECO:0000313" key="5">
    <source>
        <dbReference type="Proteomes" id="UP000273001"/>
    </source>
</evidence>
<dbReference type="PROSITE" id="PS51186">
    <property type="entry name" value="GNAT"/>
    <property type="match status" value="1"/>
</dbReference>
<dbReference type="SUPFAM" id="SSF55729">
    <property type="entry name" value="Acyl-CoA N-acyltransferases (Nat)"/>
    <property type="match status" value="1"/>
</dbReference>
<evidence type="ECO:0000256" key="1">
    <source>
        <dbReference type="ARBA" id="ARBA00022679"/>
    </source>
</evidence>
<dbReference type="PANTHER" id="PTHR43072">
    <property type="entry name" value="N-ACETYLTRANSFERASE"/>
    <property type="match status" value="1"/>
</dbReference>
<protein>
    <submittedName>
        <fullName evidence="4">N-acetyltransferase</fullName>
    </submittedName>
</protein>
<feature type="domain" description="N-acetyltransferase" evidence="3">
    <location>
        <begin position="1"/>
        <end position="159"/>
    </location>
</feature>
<evidence type="ECO:0000313" key="4">
    <source>
        <dbReference type="EMBL" id="AYD90854.1"/>
    </source>
</evidence>
<sequence>MSDSPAVREIRNRAVRESLAIWTSREQTPQEAAAWLEPQVARGTALVAVEDTDSDSRVLGFAVATPWRSYEGYARTVEDSVYLSPAAQGQGTGGRLLDALVTACQQAGDRTIVAAIEAGNTVSVRLHQRHGFTVVGTIPQAGEKFGQILDLTLMSRTLPGAAPAATFTSL</sequence>
<dbReference type="InterPro" id="IPR000182">
    <property type="entry name" value="GNAT_dom"/>
</dbReference>
<gene>
    <name evidence="4" type="ORF">D5R93_06630</name>
</gene>
<dbReference type="CDD" id="cd04301">
    <property type="entry name" value="NAT_SF"/>
    <property type="match status" value="1"/>
</dbReference>
<dbReference type="Pfam" id="PF00583">
    <property type="entry name" value="Acetyltransf_1"/>
    <property type="match status" value="1"/>
</dbReference>
<keyword evidence="1" id="KW-0808">Transferase</keyword>
<evidence type="ECO:0000259" key="3">
    <source>
        <dbReference type="PROSITE" id="PS51186"/>
    </source>
</evidence>
<keyword evidence="2" id="KW-0012">Acyltransferase</keyword>
<evidence type="ECO:0000256" key="2">
    <source>
        <dbReference type="ARBA" id="ARBA00023315"/>
    </source>
</evidence>
<proteinExistence type="predicted"/>
<keyword evidence="5" id="KW-1185">Reference proteome</keyword>
<dbReference type="Gene3D" id="3.40.630.30">
    <property type="match status" value="1"/>
</dbReference>
<accession>A0ABM6Z641</accession>
<dbReference type="PANTHER" id="PTHR43072:SF23">
    <property type="entry name" value="UPF0039 PROTEIN C11D3.02C"/>
    <property type="match status" value="1"/>
</dbReference>
<dbReference type="EMBL" id="CP032514">
    <property type="protein sequence ID" value="AYD90854.1"/>
    <property type="molecule type" value="Genomic_DNA"/>
</dbReference>
<dbReference type="Proteomes" id="UP000273001">
    <property type="component" value="Chromosome"/>
</dbReference>
<dbReference type="InterPro" id="IPR016181">
    <property type="entry name" value="Acyl_CoA_acyltransferase"/>
</dbReference>
<organism evidence="4 5">
    <name type="scientific">Actinomyces lilanjuaniae</name>
    <dbReference type="NCBI Taxonomy" id="2321394"/>
    <lineage>
        <taxon>Bacteria</taxon>
        <taxon>Bacillati</taxon>
        <taxon>Actinomycetota</taxon>
        <taxon>Actinomycetes</taxon>
        <taxon>Actinomycetales</taxon>
        <taxon>Actinomycetaceae</taxon>
        <taxon>Actinomyces</taxon>
    </lineage>
</organism>
<name>A0ABM6Z641_9ACTO</name>